<accession>A0A3S5AKB3</accession>
<sequence>MNTGRPGVTNQKRKHYFYRILWTCLTHRVVSVAFRPSSSRTPLPKSDPAEAEEAKNFLQPAPG</sequence>
<organism evidence="2 3">
    <name type="scientific">Protopolystoma xenopodis</name>
    <dbReference type="NCBI Taxonomy" id="117903"/>
    <lineage>
        <taxon>Eukaryota</taxon>
        <taxon>Metazoa</taxon>
        <taxon>Spiralia</taxon>
        <taxon>Lophotrochozoa</taxon>
        <taxon>Platyhelminthes</taxon>
        <taxon>Monogenea</taxon>
        <taxon>Polyopisthocotylea</taxon>
        <taxon>Polystomatidea</taxon>
        <taxon>Polystomatidae</taxon>
        <taxon>Protopolystoma</taxon>
    </lineage>
</organism>
<evidence type="ECO:0000256" key="1">
    <source>
        <dbReference type="SAM" id="MobiDB-lite"/>
    </source>
</evidence>
<dbReference type="AlphaFoldDB" id="A0A3S5AKB3"/>
<feature type="region of interest" description="Disordered" evidence="1">
    <location>
        <begin position="35"/>
        <end position="63"/>
    </location>
</feature>
<reference evidence="2" key="1">
    <citation type="submission" date="2018-11" db="EMBL/GenBank/DDBJ databases">
        <authorList>
            <consortium name="Pathogen Informatics"/>
        </authorList>
    </citation>
    <scope>NUCLEOTIDE SEQUENCE</scope>
</reference>
<comment type="caution">
    <text evidence="2">The sequence shown here is derived from an EMBL/GenBank/DDBJ whole genome shotgun (WGS) entry which is preliminary data.</text>
</comment>
<evidence type="ECO:0000313" key="2">
    <source>
        <dbReference type="EMBL" id="VEL22313.1"/>
    </source>
</evidence>
<evidence type="ECO:0000313" key="3">
    <source>
        <dbReference type="Proteomes" id="UP000784294"/>
    </source>
</evidence>
<proteinExistence type="predicted"/>
<protein>
    <submittedName>
        <fullName evidence="2">Uncharacterized protein</fullName>
    </submittedName>
</protein>
<keyword evidence="3" id="KW-1185">Reference proteome</keyword>
<name>A0A3S5AKB3_9PLAT</name>
<dbReference type="EMBL" id="CAAALY010055716">
    <property type="protein sequence ID" value="VEL22313.1"/>
    <property type="molecule type" value="Genomic_DNA"/>
</dbReference>
<gene>
    <name evidence="2" type="ORF">PXEA_LOCUS15753</name>
</gene>
<dbReference type="Proteomes" id="UP000784294">
    <property type="component" value="Unassembled WGS sequence"/>
</dbReference>